<proteinExistence type="predicted"/>
<protein>
    <submittedName>
        <fullName evidence="3">Uncharacterized protein</fullName>
    </submittedName>
</protein>
<evidence type="ECO:0000313" key="3">
    <source>
        <dbReference type="EMBL" id="KAF5395395.1"/>
    </source>
</evidence>
<keyword evidence="2" id="KW-0472">Membrane</keyword>
<evidence type="ECO:0000256" key="1">
    <source>
        <dbReference type="SAM" id="Coils"/>
    </source>
</evidence>
<evidence type="ECO:0000256" key="2">
    <source>
        <dbReference type="SAM" id="Phobius"/>
    </source>
</evidence>
<reference evidence="3" key="1">
    <citation type="submission" date="2019-05" db="EMBL/GenBank/DDBJ databases">
        <title>Annotation for the trematode Paragonimus heterotremus.</title>
        <authorList>
            <person name="Choi Y.-J."/>
        </authorList>
    </citation>
    <scope>NUCLEOTIDE SEQUENCE</scope>
    <source>
        <strain evidence="3">LC</strain>
    </source>
</reference>
<keyword evidence="4" id="KW-1185">Reference proteome</keyword>
<comment type="caution">
    <text evidence="3">The sequence shown here is derived from an EMBL/GenBank/DDBJ whole genome shotgun (WGS) entry which is preliminary data.</text>
</comment>
<dbReference type="AlphaFoldDB" id="A0A8J4WLZ4"/>
<sequence length="102" mass="11665">MVDEGSDLDSASPRKLSDGEFLSAPLDTVRITELEAAIEKATRECNELRDALRNQNRAFELLEAFLSSRADLKEKELRHFLVSLMGFILRVFLFPFRLHISP</sequence>
<accession>A0A8J4WLZ4</accession>
<name>A0A8J4WLZ4_9TREM</name>
<organism evidence="3 4">
    <name type="scientific">Paragonimus heterotremus</name>
    <dbReference type="NCBI Taxonomy" id="100268"/>
    <lineage>
        <taxon>Eukaryota</taxon>
        <taxon>Metazoa</taxon>
        <taxon>Spiralia</taxon>
        <taxon>Lophotrochozoa</taxon>
        <taxon>Platyhelminthes</taxon>
        <taxon>Trematoda</taxon>
        <taxon>Digenea</taxon>
        <taxon>Plagiorchiida</taxon>
        <taxon>Troglotremata</taxon>
        <taxon>Troglotrematidae</taxon>
        <taxon>Paragonimus</taxon>
    </lineage>
</organism>
<keyword evidence="1" id="KW-0175">Coiled coil</keyword>
<feature type="transmembrane region" description="Helical" evidence="2">
    <location>
        <begin position="77"/>
        <end position="96"/>
    </location>
</feature>
<keyword evidence="2" id="KW-0812">Transmembrane</keyword>
<feature type="coiled-coil region" evidence="1">
    <location>
        <begin position="31"/>
        <end position="58"/>
    </location>
</feature>
<dbReference type="Proteomes" id="UP000748531">
    <property type="component" value="Unassembled WGS sequence"/>
</dbReference>
<gene>
    <name evidence="3" type="ORF">PHET_12284</name>
</gene>
<evidence type="ECO:0000313" key="4">
    <source>
        <dbReference type="Proteomes" id="UP000748531"/>
    </source>
</evidence>
<keyword evidence="2" id="KW-1133">Transmembrane helix</keyword>
<dbReference type="EMBL" id="LUCH01013796">
    <property type="protein sequence ID" value="KAF5395395.1"/>
    <property type="molecule type" value="Genomic_DNA"/>
</dbReference>